<keyword evidence="9 11" id="KW-0472">Membrane</keyword>
<evidence type="ECO:0000256" key="7">
    <source>
        <dbReference type="ARBA" id="ARBA00022989"/>
    </source>
</evidence>
<feature type="domain" description="Peptidase M48" evidence="12">
    <location>
        <begin position="150"/>
        <end position="387"/>
    </location>
</feature>
<evidence type="ECO:0000313" key="13">
    <source>
        <dbReference type="EMBL" id="SNR57875.1"/>
    </source>
</evidence>
<dbReference type="GO" id="GO:0004222">
    <property type="term" value="F:metalloendopeptidase activity"/>
    <property type="evidence" value="ECO:0007669"/>
    <property type="project" value="InterPro"/>
</dbReference>
<evidence type="ECO:0000256" key="2">
    <source>
        <dbReference type="ARBA" id="ARBA00022670"/>
    </source>
</evidence>
<comment type="similarity">
    <text evidence="10">Belongs to the peptidase M48 family.</text>
</comment>
<protein>
    <submittedName>
        <fullName evidence="13">Zn-dependent protease with chaperone function</fullName>
    </submittedName>
</protein>
<keyword evidence="2 10" id="KW-0645">Protease</keyword>
<dbReference type="PANTHER" id="PTHR43221">
    <property type="entry name" value="PROTEASE HTPX"/>
    <property type="match status" value="1"/>
</dbReference>
<comment type="cofactor">
    <cofactor evidence="10">
        <name>Zn(2+)</name>
        <dbReference type="ChEBI" id="CHEBI:29105"/>
    </cofactor>
    <text evidence="10">Binds 1 zinc ion per subunit.</text>
</comment>
<dbReference type="CDD" id="cd07328">
    <property type="entry name" value="M48_Ste24p_like"/>
    <property type="match status" value="1"/>
</dbReference>
<evidence type="ECO:0000259" key="12">
    <source>
        <dbReference type="Pfam" id="PF01435"/>
    </source>
</evidence>
<feature type="transmembrane region" description="Helical" evidence="11">
    <location>
        <begin position="82"/>
        <end position="104"/>
    </location>
</feature>
<keyword evidence="4" id="KW-0479">Metal-binding</keyword>
<dbReference type="InterPro" id="IPR050083">
    <property type="entry name" value="HtpX_protease"/>
</dbReference>
<dbReference type="Proteomes" id="UP000198415">
    <property type="component" value="Unassembled WGS sequence"/>
</dbReference>
<dbReference type="Pfam" id="PF01435">
    <property type="entry name" value="Peptidase_M48"/>
    <property type="match status" value="1"/>
</dbReference>
<dbReference type="OrthoDB" id="7870694at2"/>
<evidence type="ECO:0000256" key="10">
    <source>
        <dbReference type="RuleBase" id="RU003983"/>
    </source>
</evidence>
<dbReference type="PANTHER" id="PTHR43221:SF2">
    <property type="entry name" value="PROTEASE HTPX HOMOLOG"/>
    <property type="match status" value="1"/>
</dbReference>
<dbReference type="InterPro" id="IPR001915">
    <property type="entry name" value="Peptidase_M48"/>
</dbReference>
<evidence type="ECO:0000256" key="5">
    <source>
        <dbReference type="ARBA" id="ARBA00022801"/>
    </source>
</evidence>
<keyword evidence="14" id="KW-1185">Reference proteome</keyword>
<keyword evidence="3 11" id="KW-0812">Transmembrane</keyword>
<dbReference type="EMBL" id="FZNR01000003">
    <property type="protein sequence ID" value="SNR57875.1"/>
    <property type="molecule type" value="Genomic_DNA"/>
</dbReference>
<keyword evidence="1" id="KW-1003">Cell membrane</keyword>
<sequence length="424" mass="46234">MSNAESCPKCAAVTISKRSAVPWCPACEWNLDLFDPESRGPELGWRWVDRRLFRTAYWLTRRQFAELKGKPLADRAPSAARIATVAVSALLLGAVGTLLVTGVWLLTYDFFNLVNLIGALLIVIAVFLRPRLGRLSRLTDHATPLDRATAPTLFTVVERVAGAVGAPMPDVILLSAERNAFTATVGLGRRRVICLGAPLWSVLDPQERIALLGHQLGRFVNGDIRRGLVTQAAETTLGQVSQLLRPAGSGGSSGPLLSLIAEWVVSILSRLVARIFLLLHLMLLWISLRDSQRAEYLADELAARAAGSAAMIRLLDQFLLNDAIDTVVRREARAGNGAAAWRTAAHDARANLAADMTAYRQLSRRTEASLFATHPPLGMRADLIEARAAQPAAVVSIEPEQARIDEELAAHYERARRELAVAAW</sequence>
<evidence type="ECO:0000256" key="4">
    <source>
        <dbReference type="ARBA" id="ARBA00022723"/>
    </source>
</evidence>
<dbReference type="AlphaFoldDB" id="A0A238XFU1"/>
<evidence type="ECO:0000256" key="6">
    <source>
        <dbReference type="ARBA" id="ARBA00022833"/>
    </source>
</evidence>
<evidence type="ECO:0000313" key="14">
    <source>
        <dbReference type="Proteomes" id="UP000198415"/>
    </source>
</evidence>
<keyword evidence="7 11" id="KW-1133">Transmembrane helix</keyword>
<proteinExistence type="inferred from homology"/>
<organism evidence="13 14">
    <name type="scientific">Actinoplanes regularis</name>
    <dbReference type="NCBI Taxonomy" id="52697"/>
    <lineage>
        <taxon>Bacteria</taxon>
        <taxon>Bacillati</taxon>
        <taxon>Actinomycetota</taxon>
        <taxon>Actinomycetes</taxon>
        <taxon>Micromonosporales</taxon>
        <taxon>Micromonosporaceae</taxon>
        <taxon>Actinoplanes</taxon>
    </lineage>
</organism>
<gene>
    <name evidence="13" type="ORF">SAMN06264365_103419</name>
</gene>
<name>A0A238XFU1_9ACTN</name>
<dbReference type="Gene3D" id="3.30.2010.10">
    <property type="entry name" value="Metalloproteases ('zincins'), catalytic domain"/>
    <property type="match status" value="1"/>
</dbReference>
<keyword evidence="5 10" id="KW-0378">Hydrolase</keyword>
<dbReference type="GO" id="GO:0006508">
    <property type="term" value="P:proteolysis"/>
    <property type="evidence" value="ECO:0007669"/>
    <property type="project" value="UniProtKB-KW"/>
</dbReference>
<dbReference type="GO" id="GO:0046872">
    <property type="term" value="F:metal ion binding"/>
    <property type="evidence" value="ECO:0007669"/>
    <property type="project" value="UniProtKB-KW"/>
</dbReference>
<evidence type="ECO:0000256" key="11">
    <source>
        <dbReference type="SAM" id="Phobius"/>
    </source>
</evidence>
<evidence type="ECO:0000256" key="3">
    <source>
        <dbReference type="ARBA" id="ARBA00022692"/>
    </source>
</evidence>
<evidence type="ECO:0000256" key="9">
    <source>
        <dbReference type="ARBA" id="ARBA00023136"/>
    </source>
</evidence>
<keyword evidence="8 10" id="KW-0482">Metalloprotease</keyword>
<evidence type="ECO:0000256" key="8">
    <source>
        <dbReference type="ARBA" id="ARBA00023049"/>
    </source>
</evidence>
<feature type="transmembrane region" description="Helical" evidence="11">
    <location>
        <begin position="110"/>
        <end position="128"/>
    </location>
</feature>
<accession>A0A238XFU1</accession>
<keyword evidence="6 10" id="KW-0862">Zinc</keyword>
<evidence type="ECO:0000256" key="1">
    <source>
        <dbReference type="ARBA" id="ARBA00022475"/>
    </source>
</evidence>
<reference evidence="13 14" key="1">
    <citation type="submission" date="2017-06" db="EMBL/GenBank/DDBJ databases">
        <authorList>
            <person name="Kim H.J."/>
            <person name="Triplett B.A."/>
        </authorList>
    </citation>
    <scope>NUCLEOTIDE SEQUENCE [LARGE SCALE GENOMIC DNA]</scope>
    <source>
        <strain evidence="13 14">DSM 43151</strain>
    </source>
</reference>